<accession>A0A6A4V765</accession>
<dbReference type="GO" id="GO:0004725">
    <property type="term" value="F:protein tyrosine phosphatase activity"/>
    <property type="evidence" value="ECO:0007669"/>
    <property type="project" value="UniProtKB-EC"/>
</dbReference>
<evidence type="ECO:0000313" key="5">
    <source>
        <dbReference type="Proteomes" id="UP000440578"/>
    </source>
</evidence>
<dbReference type="GO" id="GO:0070372">
    <property type="term" value="P:regulation of ERK1 and ERK2 cascade"/>
    <property type="evidence" value="ECO:0007669"/>
    <property type="project" value="TreeGrafter"/>
</dbReference>
<dbReference type="AlphaFoldDB" id="A0A6A4V765"/>
<dbReference type="OrthoDB" id="426001at2759"/>
<evidence type="ECO:0000256" key="2">
    <source>
        <dbReference type="RuleBase" id="RU366038"/>
    </source>
</evidence>
<gene>
    <name evidence="4" type="primary">Styx</name>
    <name evidence="4" type="ORF">FJT64_012637</name>
</gene>
<evidence type="ECO:0000256" key="1">
    <source>
        <dbReference type="ARBA" id="ARBA00009649"/>
    </source>
</evidence>
<dbReference type="Pfam" id="PF00782">
    <property type="entry name" value="DSPc"/>
    <property type="match status" value="1"/>
</dbReference>
<dbReference type="InterPro" id="IPR020422">
    <property type="entry name" value="TYR_PHOSPHATASE_DUAL_dom"/>
</dbReference>
<keyword evidence="2" id="KW-0904">Protein phosphatase</keyword>
<evidence type="ECO:0000313" key="4">
    <source>
        <dbReference type="EMBL" id="KAF0289009.1"/>
    </source>
</evidence>
<dbReference type="EC" id="3.1.3.16" evidence="2"/>
<sequence length="216" mass="24311">MWPPVYAHHHSSRCRPPTKPLAPLQWTYEMRREMQEILPGLYLGPYSSASRNQLERLQQTGITHIVCVRRSVEAHLIRPNFPNQFQYLEVELAESPELWVLSHVPRVTAFLDDALCSGGRVLVHGNLGVSLSAALIVAYVMRRLSLNLSAASGVVTARRDCVRLSPDLVRQLHEYEPICRAEKAFLAGHGSSGRCRAKRTCDQLDDEPEPMDMTSA</sequence>
<name>A0A6A4V765_AMPAM</name>
<dbReference type="InterPro" id="IPR000340">
    <property type="entry name" value="Dual-sp_phosphatase_cat-dom"/>
</dbReference>
<dbReference type="GO" id="GO:0008138">
    <property type="term" value="F:protein tyrosine/serine/threonine phosphatase activity"/>
    <property type="evidence" value="ECO:0007669"/>
    <property type="project" value="UniProtKB-UniRule"/>
</dbReference>
<feature type="domain" description="Tyrosine-protein phosphatase" evidence="3">
    <location>
        <begin position="33"/>
        <end position="181"/>
    </location>
</feature>
<dbReference type="GO" id="GO:0005737">
    <property type="term" value="C:cytoplasm"/>
    <property type="evidence" value="ECO:0007669"/>
    <property type="project" value="TreeGrafter"/>
</dbReference>
<reference evidence="4 5" key="1">
    <citation type="submission" date="2019-07" db="EMBL/GenBank/DDBJ databases">
        <title>Draft genome assembly of a fouling barnacle, Amphibalanus amphitrite (Darwin, 1854): The first reference genome for Thecostraca.</title>
        <authorList>
            <person name="Kim W."/>
        </authorList>
    </citation>
    <scope>NUCLEOTIDE SEQUENCE [LARGE SCALE GENOMIC DNA]</scope>
    <source>
        <strain evidence="4">SNU_AA5</strain>
        <tissue evidence="4">Soma without cirri and trophi</tissue>
    </source>
</reference>
<organism evidence="4 5">
    <name type="scientific">Amphibalanus amphitrite</name>
    <name type="common">Striped barnacle</name>
    <name type="synonym">Balanus amphitrite</name>
    <dbReference type="NCBI Taxonomy" id="1232801"/>
    <lineage>
        <taxon>Eukaryota</taxon>
        <taxon>Metazoa</taxon>
        <taxon>Ecdysozoa</taxon>
        <taxon>Arthropoda</taxon>
        <taxon>Crustacea</taxon>
        <taxon>Multicrustacea</taxon>
        <taxon>Cirripedia</taxon>
        <taxon>Thoracica</taxon>
        <taxon>Thoracicalcarea</taxon>
        <taxon>Balanomorpha</taxon>
        <taxon>Balanoidea</taxon>
        <taxon>Balanidae</taxon>
        <taxon>Amphibalaninae</taxon>
        <taxon>Amphibalanus</taxon>
    </lineage>
</organism>
<comment type="similarity">
    <text evidence="1">Belongs to the protein-tyrosine phosphatase family. Non-receptor class subfamily.</text>
</comment>
<keyword evidence="5" id="KW-1185">Reference proteome</keyword>
<dbReference type="Gene3D" id="3.90.190.10">
    <property type="entry name" value="Protein tyrosine phosphatase superfamily"/>
    <property type="match status" value="1"/>
</dbReference>
<dbReference type="GO" id="GO:0005654">
    <property type="term" value="C:nucleoplasm"/>
    <property type="evidence" value="ECO:0007669"/>
    <property type="project" value="TreeGrafter"/>
</dbReference>
<evidence type="ECO:0000259" key="3">
    <source>
        <dbReference type="PROSITE" id="PS50054"/>
    </source>
</evidence>
<dbReference type="EC" id="3.1.3.48" evidence="2"/>
<proteinExistence type="inferred from homology"/>
<dbReference type="GO" id="GO:0004722">
    <property type="term" value="F:protein serine/threonine phosphatase activity"/>
    <property type="evidence" value="ECO:0007669"/>
    <property type="project" value="UniProtKB-EC"/>
</dbReference>
<dbReference type="PANTHER" id="PTHR46588:SF1">
    <property type="entry name" value="SERINE_THREONINE_TYROSINE-INTERACTING PROTEIN"/>
    <property type="match status" value="1"/>
</dbReference>
<dbReference type="InterPro" id="IPR020405">
    <property type="entry name" value="Atypical_DUSP_subfamA"/>
</dbReference>
<dbReference type="SMART" id="SM00195">
    <property type="entry name" value="DSPc"/>
    <property type="match status" value="1"/>
</dbReference>
<comment type="similarity">
    <text evidence="2">Belongs to the protein-tyrosine phosphatase family. Non-receptor class dual specificity subfamily.</text>
</comment>
<dbReference type="InterPro" id="IPR029021">
    <property type="entry name" value="Prot-tyrosine_phosphatase-like"/>
</dbReference>
<keyword evidence="2" id="KW-0378">Hydrolase</keyword>
<dbReference type="GO" id="GO:0062026">
    <property type="term" value="P:negative regulation of SCF-dependent proteasomal ubiquitin-dependent catabolic process"/>
    <property type="evidence" value="ECO:0007669"/>
    <property type="project" value="TreeGrafter"/>
</dbReference>
<comment type="caution">
    <text evidence="4">The sequence shown here is derived from an EMBL/GenBank/DDBJ whole genome shotgun (WGS) entry which is preliminary data.</text>
</comment>
<dbReference type="GO" id="GO:1990444">
    <property type="term" value="F:F-box domain binding"/>
    <property type="evidence" value="ECO:0007669"/>
    <property type="project" value="TreeGrafter"/>
</dbReference>
<dbReference type="PRINTS" id="PR01909">
    <property type="entry name" value="ADSPHPHTASEA"/>
</dbReference>
<dbReference type="PROSITE" id="PS50054">
    <property type="entry name" value="TYR_PHOSPHATASE_DUAL"/>
    <property type="match status" value="1"/>
</dbReference>
<comment type="function">
    <text evidence="2">Dual specificity phosphatase able to dephosphorylate phosphotyrosine, phosphoserine and phosphothreonine residues, with a preference for phosphotyrosine as a substrate.</text>
</comment>
<protein>
    <recommendedName>
        <fullName evidence="2">Dual specificity protein phosphatase</fullName>
        <ecNumber evidence="2">3.1.3.16</ecNumber>
        <ecNumber evidence="2">3.1.3.48</ecNumber>
    </recommendedName>
</protein>
<dbReference type="EMBL" id="VIIS01002067">
    <property type="protein sequence ID" value="KAF0289009.1"/>
    <property type="molecule type" value="Genomic_DNA"/>
</dbReference>
<comment type="catalytic activity">
    <reaction evidence="2">
        <text>O-phospho-L-seryl-[protein] + H2O = L-seryl-[protein] + phosphate</text>
        <dbReference type="Rhea" id="RHEA:20629"/>
        <dbReference type="Rhea" id="RHEA-COMP:9863"/>
        <dbReference type="Rhea" id="RHEA-COMP:11604"/>
        <dbReference type="ChEBI" id="CHEBI:15377"/>
        <dbReference type="ChEBI" id="CHEBI:29999"/>
        <dbReference type="ChEBI" id="CHEBI:43474"/>
        <dbReference type="ChEBI" id="CHEBI:83421"/>
        <dbReference type="EC" id="3.1.3.16"/>
    </reaction>
</comment>
<dbReference type="InterPro" id="IPR052449">
    <property type="entry name" value="STYX-Interacting_Phosphatase"/>
</dbReference>
<dbReference type="Proteomes" id="UP000440578">
    <property type="component" value="Unassembled WGS sequence"/>
</dbReference>
<dbReference type="SUPFAM" id="SSF52799">
    <property type="entry name" value="(Phosphotyrosine protein) phosphatases II"/>
    <property type="match status" value="1"/>
</dbReference>
<dbReference type="PANTHER" id="PTHR46588">
    <property type="entry name" value="SERINE/THREONINE/TYROSINE-INTERACTING PROTEIN"/>
    <property type="match status" value="1"/>
</dbReference>
<comment type="catalytic activity">
    <reaction evidence="2">
        <text>O-phospho-L-tyrosyl-[protein] + H2O = L-tyrosyl-[protein] + phosphate</text>
        <dbReference type="Rhea" id="RHEA:10684"/>
        <dbReference type="Rhea" id="RHEA-COMP:10136"/>
        <dbReference type="Rhea" id="RHEA-COMP:20101"/>
        <dbReference type="ChEBI" id="CHEBI:15377"/>
        <dbReference type="ChEBI" id="CHEBI:43474"/>
        <dbReference type="ChEBI" id="CHEBI:46858"/>
        <dbReference type="ChEBI" id="CHEBI:61978"/>
        <dbReference type="EC" id="3.1.3.48"/>
    </reaction>
</comment>
<comment type="catalytic activity">
    <reaction evidence="2">
        <text>O-phospho-L-threonyl-[protein] + H2O = L-threonyl-[protein] + phosphate</text>
        <dbReference type="Rhea" id="RHEA:47004"/>
        <dbReference type="Rhea" id="RHEA-COMP:11060"/>
        <dbReference type="Rhea" id="RHEA-COMP:11605"/>
        <dbReference type="ChEBI" id="CHEBI:15377"/>
        <dbReference type="ChEBI" id="CHEBI:30013"/>
        <dbReference type="ChEBI" id="CHEBI:43474"/>
        <dbReference type="ChEBI" id="CHEBI:61977"/>
        <dbReference type="EC" id="3.1.3.16"/>
    </reaction>
</comment>